<protein>
    <submittedName>
        <fullName evidence="2">Holin</fullName>
    </submittedName>
</protein>
<keyword evidence="1" id="KW-0812">Transmembrane</keyword>
<organism evidence="2 3">
    <name type="scientific">Stenotrophomonas maltophilia</name>
    <name type="common">Pseudomonas maltophilia</name>
    <name type="synonym">Xanthomonas maltophilia</name>
    <dbReference type="NCBI Taxonomy" id="40324"/>
    <lineage>
        <taxon>Bacteria</taxon>
        <taxon>Pseudomonadati</taxon>
        <taxon>Pseudomonadota</taxon>
        <taxon>Gammaproteobacteria</taxon>
        <taxon>Lysobacterales</taxon>
        <taxon>Lysobacteraceae</taxon>
        <taxon>Stenotrophomonas</taxon>
        <taxon>Stenotrophomonas maltophilia group</taxon>
    </lineage>
</organism>
<keyword evidence="1" id="KW-1133">Transmembrane helix</keyword>
<dbReference type="GeneID" id="93831366"/>
<dbReference type="EMBL" id="JAXRVB010000007">
    <property type="protein sequence ID" value="MDZ5764632.1"/>
    <property type="molecule type" value="Genomic_DNA"/>
</dbReference>
<proteinExistence type="predicted"/>
<dbReference type="RefSeq" id="WP_024956180.1">
    <property type="nucleotide sequence ID" value="NZ_CP008838.1"/>
</dbReference>
<name>A0AAJ2TMT9_STEMA</name>
<accession>A0AAJ2TMT9</accession>
<evidence type="ECO:0000313" key="3">
    <source>
        <dbReference type="Proteomes" id="UP001288387"/>
    </source>
</evidence>
<keyword evidence="1" id="KW-0472">Membrane</keyword>
<feature type="transmembrane region" description="Helical" evidence="1">
    <location>
        <begin position="54"/>
        <end position="72"/>
    </location>
</feature>
<reference evidence="2" key="1">
    <citation type="submission" date="2023-12" db="EMBL/GenBank/DDBJ databases">
        <title>'Antibacterial potential of Stenotrophomonas maltophilia cystic fibrosis isolates' (manuscript under preparation).</title>
        <authorList>
            <person name="Crisan C.V."/>
            <person name="Pettis M."/>
            <person name="Goldberg J.B."/>
        </authorList>
    </citation>
    <scope>NUCLEOTIDE SEQUENCE</scope>
    <source>
        <strain evidence="2">CCV129</strain>
    </source>
</reference>
<evidence type="ECO:0000256" key="1">
    <source>
        <dbReference type="SAM" id="Phobius"/>
    </source>
</evidence>
<gene>
    <name evidence="2" type="ORF">U4I38_09105</name>
</gene>
<comment type="caution">
    <text evidence="2">The sequence shown here is derived from an EMBL/GenBank/DDBJ whole genome shotgun (WGS) entry which is preliminary data.</text>
</comment>
<dbReference type="Proteomes" id="UP001288387">
    <property type="component" value="Unassembled WGS sequence"/>
</dbReference>
<feature type="transmembrane region" description="Helical" evidence="1">
    <location>
        <begin position="78"/>
        <end position="99"/>
    </location>
</feature>
<sequence length="119" mass="12512">MTEPTSTGSMVALATGVGLASLLPGIETDAFIGAFAGGTLFVVSAKDLSLWKRLIYLAISVVAGYMGGTEVMRRFDVASSGLAAFLCAATIITLTLTLIERSRTTVPTTTRYSRENVDD</sequence>
<dbReference type="AlphaFoldDB" id="A0AAJ2TMT9"/>
<dbReference type="InterPro" id="IPR032637">
    <property type="entry name" value="Phage_holin-like"/>
</dbReference>
<dbReference type="Pfam" id="PF16931">
    <property type="entry name" value="Phage_holin_8"/>
    <property type="match status" value="1"/>
</dbReference>
<evidence type="ECO:0000313" key="2">
    <source>
        <dbReference type="EMBL" id="MDZ5764632.1"/>
    </source>
</evidence>
<feature type="transmembrane region" description="Helical" evidence="1">
    <location>
        <begin position="20"/>
        <end position="42"/>
    </location>
</feature>